<proteinExistence type="predicted"/>
<evidence type="ECO:0000313" key="4">
    <source>
        <dbReference type="EMBL" id="MCA5894448.1"/>
    </source>
</evidence>
<protein>
    <submittedName>
        <fullName evidence="4">DUF305 domain-containing protein</fullName>
    </submittedName>
</protein>
<dbReference type="RefSeq" id="WP_225566215.1">
    <property type="nucleotide sequence ID" value="NZ_JAIXCQ010000010.1"/>
</dbReference>
<dbReference type="Pfam" id="PF03713">
    <property type="entry name" value="DUF305"/>
    <property type="match status" value="1"/>
</dbReference>
<dbReference type="InterPro" id="IPR012347">
    <property type="entry name" value="Ferritin-like"/>
</dbReference>
<dbReference type="PANTHER" id="PTHR36933:SF1">
    <property type="entry name" value="SLL0788 PROTEIN"/>
    <property type="match status" value="1"/>
</dbReference>
<evidence type="ECO:0000256" key="1">
    <source>
        <dbReference type="SAM" id="MobiDB-lite"/>
    </source>
</evidence>
<dbReference type="InterPro" id="IPR005183">
    <property type="entry name" value="DUF305_CopM-like"/>
</dbReference>
<keyword evidence="2" id="KW-0732">Signal</keyword>
<organism evidence="4 5">
    <name type="scientific">Isoptericola luteus</name>
    <dbReference type="NCBI Taxonomy" id="2879484"/>
    <lineage>
        <taxon>Bacteria</taxon>
        <taxon>Bacillati</taxon>
        <taxon>Actinomycetota</taxon>
        <taxon>Actinomycetes</taxon>
        <taxon>Micrococcales</taxon>
        <taxon>Promicromonosporaceae</taxon>
        <taxon>Isoptericola</taxon>
    </lineage>
</organism>
<feature type="chain" id="PRO_5045090192" evidence="2">
    <location>
        <begin position="37"/>
        <end position="245"/>
    </location>
</feature>
<feature type="domain" description="DUF305" evidence="3">
    <location>
        <begin position="80"/>
        <end position="242"/>
    </location>
</feature>
<name>A0ABS7ZHQ2_9MICO</name>
<feature type="signal peptide" evidence="2">
    <location>
        <begin position="1"/>
        <end position="36"/>
    </location>
</feature>
<comment type="caution">
    <text evidence="4">The sequence shown here is derived from an EMBL/GenBank/DDBJ whole genome shotgun (WGS) entry which is preliminary data.</text>
</comment>
<feature type="compositionally biased region" description="Low complexity" evidence="1">
    <location>
        <begin position="36"/>
        <end position="50"/>
    </location>
</feature>
<dbReference type="Gene3D" id="1.20.1260.10">
    <property type="match status" value="1"/>
</dbReference>
<dbReference type="PANTHER" id="PTHR36933">
    <property type="entry name" value="SLL0788 PROTEIN"/>
    <property type="match status" value="1"/>
</dbReference>
<accession>A0ABS7ZHQ2</accession>
<dbReference type="EMBL" id="JAIXCQ010000010">
    <property type="protein sequence ID" value="MCA5894448.1"/>
    <property type="molecule type" value="Genomic_DNA"/>
</dbReference>
<evidence type="ECO:0000259" key="3">
    <source>
        <dbReference type="Pfam" id="PF03713"/>
    </source>
</evidence>
<dbReference type="Proteomes" id="UP001319870">
    <property type="component" value="Unassembled WGS sequence"/>
</dbReference>
<gene>
    <name evidence="4" type="ORF">LEP48_13985</name>
</gene>
<feature type="region of interest" description="Disordered" evidence="1">
    <location>
        <begin position="142"/>
        <end position="169"/>
    </location>
</feature>
<keyword evidence="5" id="KW-1185">Reference proteome</keyword>
<evidence type="ECO:0000256" key="2">
    <source>
        <dbReference type="SAM" id="SignalP"/>
    </source>
</evidence>
<evidence type="ECO:0000313" key="5">
    <source>
        <dbReference type="Proteomes" id="UP001319870"/>
    </source>
</evidence>
<feature type="region of interest" description="Disordered" evidence="1">
    <location>
        <begin position="36"/>
        <end position="65"/>
    </location>
</feature>
<reference evidence="4 5" key="1">
    <citation type="submission" date="2021-09" db="EMBL/GenBank/DDBJ databases">
        <title>Isoptericola luteus sp. nov., a novel bacterium isolated from Harbin, the capital city of Heilongjiang province.</title>
        <authorList>
            <person name="Li J."/>
        </authorList>
    </citation>
    <scope>NUCLEOTIDE SEQUENCE [LARGE SCALE GENOMIC DNA]</scope>
    <source>
        <strain evidence="4 5">NEAU-Y5</strain>
    </source>
</reference>
<sequence length="245" mass="25598">MEFTAHAGTAPRRRRTRPWAAALAAGAVAVSAACTADPPDDAVPPSSTVVQPGRPGEGSATVAPQDAPDAVAESGYNQADVDYMTQMIEHHLQALDMSVLAPDRAQDDQVLAIADRINDVQGAEVHGLVAWLQERDLPVPVDTDELEGQGDGSGPRVPDGGHDHAGGTMPGMLSQAQMTALAAADGAEFDRLYLEGMVQHHLGAVEMSVTVLDEGENERVGELATDIGASQEAEIGRLKDILATL</sequence>